<protein>
    <submittedName>
        <fullName evidence="1">Uncharacterized protein</fullName>
    </submittedName>
</protein>
<accession>A0A484H7H4</accession>
<dbReference type="AlphaFoldDB" id="A0A484H7H4"/>
<gene>
    <name evidence="1" type="ORF">RIEGSTA812A_PEG_954</name>
</gene>
<dbReference type="EMBL" id="LR026963">
    <property type="protein sequence ID" value="VBB69481.1"/>
    <property type="molecule type" value="Genomic_DNA"/>
</dbReference>
<name>A0A484H7H4_9ZZZZ</name>
<proteinExistence type="predicted"/>
<reference evidence="1" key="1">
    <citation type="submission" date="2018-10" db="EMBL/GenBank/DDBJ databases">
        <authorList>
            <person name="Gruber-Vodicka H."/>
            <person name="Jaeckle O."/>
        </authorList>
    </citation>
    <scope>NUCLEOTIDE SEQUENCE</scope>
</reference>
<sequence length="43" mass="4695">MHAVLNVRGTTAGCVIHCAGYQLLDCCPLGVIGEEESRYLFVR</sequence>
<organism evidence="1">
    <name type="scientific">invertebrate metagenome</name>
    <dbReference type="NCBI Taxonomy" id="1711999"/>
    <lineage>
        <taxon>unclassified sequences</taxon>
        <taxon>metagenomes</taxon>
        <taxon>organismal metagenomes</taxon>
    </lineage>
</organism>
<evidence type="ECO:0000313" key="1">
    <source>
        <dbReference type="EMBL" id="VBB69481.1"/>
    </source>
</evidence>